<dbReference type="Proteomes" id="UP000712673">
    <property type="component" value="Unassembled WGS sequence"/>
</dbReference>
<comment type="caution">
    <text evidence="1">The sequence shown here is derived from an EMBL/GenBank/DDBJ whole genome shotgun (WGS) entry which is preliminary data.</text>
</comment>
<evidence type="ECO:0008006" key="3">
    <source>
        <dbReference type="Google" id="ProtNLM"/>
    </source>
</evidence>
<accession>A0A937W800</accession>
<dbReference type="AlphaFoldDB" id="A0A937W800"/>
<reference evidence="1" key="1">
    <citation type="submission" date="2019-03" db="EMBL/GenBank/DDBJ databases">
        <title>Lake Tanganyika Metagenome-Assembled Genomes (MAGs).</title>
        <authorList>
            <person name="Tran P."/>
        </authorList>
    </citation>
    <scope>NUCLEOTIDE SEQUENCE</scope>
    <source>
        <strain evidence="1">K_DeepCast_65m_m2_066</strain>
    </source>
</reference>
<proteinExistence type="predicted"/>
<evidence type="ECO:0000313" key="1">
    <source>
        <dbReference type="EMBL" id="MBM3226732.1"/>
    </source>
</evidence>
<gene>
    <name evidence="1" type="ORF">FJZ47_23455</name>
</gene>
<evidence type="ECO:0000313" key="2">
    <source>
        <dbReference type="Proteomes" id="UP000712673"/>
    </source>
</evidence>
<dbReference type="Gene3D" id="3.30.460.40">
    <property type="match status" value="1"/>
</dbReference>
<name>A0A937W800_UNCTE</name>
<dbReference type="EMBL" id="VGLS01001027">
    <property type="protein sequence ID" value="MBM3226732.1"/>
    <property type="molecule type" value="Genomic_DNA"/>
</dbReference>
<sequence length="131" mass="14616">METQPDFRELLVLFNDRHVEYLIVGEYALAFHGAPRFTGALDLLVKPEAMNAQRILSALHAFGFASVGLTPSDFERPDPVVQLGVPPVRIDLITSITGVSWDEAWADRIAGHYGDMPVYYIGRAQFVANKR</sequence>
<organism evidence="1 2">
    <name type="scientific">Tectimicrobiota bacterium</name>
    <dbReference type="NCBI Taxonomy" id="2528274"/>
    <lineage>
        <taxon>Bacteria</taxon>
        <taxon>Pseudomonadati</taxon>
        <taxon>Nitrospinota/Tectimicrobiota group</taxon>
        <taxon>Candidatus Tectimicrobiota</taxon>
    </lineage>
</organism>
<feature type="non-terminal residue" evidence="1">
    <location>
        <position position="131"/>
    </location>
</feature>
<dbReference type="InterPro" id="IPR043519">
    <property type="entry name" value="NT_sf"/>
</dbReference>
<protein>
    <recommendedName>
        <fullName evidence="3">Nucleotidyltransferase family protein</fullName>
    </recommendedName>
</protein>
<dbReference type="SUPFAM" id="SSF81301">
    <property type="entry name" value="Nucleotidyltransferase"/>
    <property type="match status" value="1"/>
</dbReference>